<dbReference type="Proteomes" id="UP001156881">
    <property type="component" value="Unassembled WGS sequence"/>
</dbReference>
<dbReference type="AlphaFoldDB" id="A0A7W6AKI2"/>
<gene>
    <name evidence="2" type="ORF">GCM10007884_23850</name>
    <name evidence="3" type="ORF">GGR33_004623</name>
</gene>
<reference evidence="2" key="1">
    <citation type="journal article" date="2014" name="Int. J. Syst. Evol. Microbiol.">
        <title>Complete genome of a new Firmicutes species belonging to the dominant human colonic microbiota ('Ruminococcus bicirculans') reveals two chromosomes and a selective capacity to utilize plant glucans.</title>
        <authorList>
            <consortium name="NISC Comparative Sequencing Program"/>
            <person name="Wegmann U."/>
            <person name="Louis P."/>
            <person name="Goesmann A."/>
            <person name="Henrissat B."/>
            <person name="Duncan S.H."/>
            <person name="Flint H.J."/>
        </authorList>
    </citation>
    <scope>NUCLEOTIDE SEQUENCE</scope>
    <source>
        <strain evidence="2">NBRC 107710</strain>
    </source>
</reference>
<sequence>MRRVSLASLNPLRAIGRWAAHYSIALVHDSLRGVGSAIHASEARTQGELRSFEERQSKRVGAILSELTELRREQDELRALHSFVGDPRAPSPAMSIPAGDRLVPRHAPARDPRLPAGRPHP</sequence>
<dbReference type="RefSeq" id="WP_183511072.1">
    <property type="nucleotide sequence ID" value="NZ_BSPG01000011.1"/>
</dbReference>
<name>A0A7W6AKI2_9HYPH</name>
<dbReference type="EMBL" id="JACIDN010000010">
    <property type="protein sequence ID" value="MBB3905095.1"/>
    <property type="molecule type" value="Genomic_DNA"/>
</dbReference>
<evidence type="ECO:0000313" key="4">
    <source>
        <dbReference type="Proteomes" id="UP000517759"/>
    </source>
</evidence>
<reference evidence="3 4" key="3">
    <citation type="submission" date="2020-08" db="EMBL/GenBank/DDBJ databases">
        <title>Genomic Encyclopedia of Type Strains, Phase IV (KMG-IV): sequencing the most valuable type-strain genomes for metagenomic binning, comparative biology and taxonomic classification.</title>
        <authorList>
            <person name="Goeker M."/>
        </authorList>
    </citation>
    <scope>NUCLEOTIDE SEQUENCE [LARGE SCALE GENOMIC DNA]</scope>
    <source>
        <strain evidence="3 4">DSM 24105</strain>
    </source>
</reference>
<keyword evidence="5" id="KW-1185">Reference proteome</keyword>
<organism evidence="3 4">
    <name type="scientific">Methylobacterium brachythecii</name>
    <dbReference type="NCBI Taxonomy" id="1176177"/>
    <lineage>
        <taxon>Bacteria</taxon>
        <taxon>Pseudomonadati</taxon>
        <taxon>Pseudomonadota</taxon>
        <taxon>Alphaproteobacteria</taxon>
        <taxon>Hyphomicrobiales</taxon>
        <taxon>Methylobacteriaceae</taxon>
        <taxon>Methylobacterium</taxon>
    </lineage>
</organism>
<evidence type="ECO:0000313" key="3">
    <source>
        <dbReference type="EMBL" id="MBB3905095.1"/>
    </source>
</evidence>
<accession>A0A7W6AKI2</accession>
<comment type="caution">
    <text evidence="3">The sequence shown here is derived from an EMBL/GenBank/DDBJ whole genome shotgun (WGS) entry which is preliminary data.</text>
</comment>
<evidence type="ECO:0000313" key="2">
    <source>
        <dbReference type="EMBL" id="GLS44397.1"/>
    </source>
</evidence>
<dbReference type="EMBL" id="BSPG01000011">
    <property type="protein sequence ID" value="GLS44397.1"/>
    <property type="molecule type" value="Genomic_DNA"/>
</dbReference>
<proteinExistence type="predicted"/>
<feature type="region of interest" description="Disordered" evidence="1">
    <location>
        <begin position="81"/>
        <end position="121"/>
    </location>
</feature>
<reference evidence="2" key="4">
    <citation type="submission" date="2023-01" db="EMBL/GenBank/DDBJ databases">
        <title>Draft genome sequence of Methylobacterium brachythecii strain NBRC 107710.</title>
        <authorList>
            <person name="Sun Q."/>
            <person name="Mori K."/>
        </authorList>
    </citation>
    <scope>NUCLEOTIDE SEQUENCE</scope>
    <source>
        <strain evidence="2">NBRC 107710</strain>
    </source>
</reference>
<protein>
    <submittedName>
        <fullName evidence="3">Uncharacterized protein</fullName>
    </submittedName>
</protein>
<dbReference type="Proteomes" id="UP000517759">
    <property type="component" value="Unassembled WGS sequence"/>
</dbReference>
<evidence type="ECO:0000313" key="5">
    <source>
        <dbReference type="Proteomes" id="UP001156881"/>
    </source>
</evidence>
<reference evidence="5" key="2">
    <citation type="journal article" date="2019" name="Int. J. Syst. Evol. Microbiol.">
        <title>The Global Catalogue of Microorganisms (GCM) 10K type strain sequencing project: providing services to taxonomists for standard genome sequencing and annotation.</title>
        <authorList>
            <consortium name="The Broad Institute Genomics Platform"/>
            <consortium name="The Broad Institute Genome Sequencing Center for Infectious Disease"/>
            <person name="Wu L."/>
            <person name="Ma J."/>
        </authorList>
    </citation>
    <scope>NUCLEOTIDE SEQUENCE [LARGE SCALE GENOMIC DNA]</scope>
    <source>
        <strain evidence="5">NBRC 107710</strain>
    </source>
</reference>
<evidence type="ECO:0000256" key="1">
    <source>
        <dbReference type="SAM" id="MobiDB-lite"/>
    </source>
</evidence>